<dbReference type="Proteomes" id="UP000606786">
    <property type="component" value="Unassembled WGS sequence"/>
</dbReference>
<proteinExistence type="predicted"/>
<organism evidence="1 2">
    <name type="scientific">Ceratitis capitata</name>
    <name type="common">Mediterranean fruit fly</name>
    <name type="synonym">Tephritis capitata</name>
    <dbReference type="NCBI Taxonomy" id="7213"/>
    <lineage>
        <taxon>Eukaryota</taxon>
        <taxon>Metazoa</taxon>
        <taxon>Ecdysozoa</taxon>
        <taxon>Arthropoda</taxon>
        <taxon>Hexapoda</taxon>
        <taxon>Insecta</taxon>
        <taxon>Pterygota</taxon>
        <taxon>Neoptera</taxon>
        <taxon>Endopterygota</taxon>
        <taxon>Diptera</taxon>
        <taxon>Brachycera</taxon>
        <taxon>Muscomorpha</taxon>
        <taxon>Tephritoidea</taxon>
        <taxon>Tephritidae</taxon>
        <taxon>Ceratitis</taxon>
        <taxon>Ceratitis</taxon>
    </lineage>
</organism>
<keyword evidence="2" id="KW-1185">Reference proteome</keyword>
<comment type="caution">
    <text evidence="1">The sequence shown here is derived from an EMBL/GenBank/DDBJ whole genome shotgun (WGS) entry which is preliminary data.</text>
</comment>
<dbReference type="AlphaFoldDB" id="A0A811V298"/>
<accession>A0A811V298</accession>
<sequence>MLKKQKGSRFKTNTGTTVAIVEQLACLRNNYQQHVLTTYINVHYIHMSIHTYISAYRKTTIRVARIISCRRLYIRLQTMTNADNRDALFLLLLVTTAHTPSRQDHLRFRLYVCFYIPTYIHTYIATCKPSHLSHVVGCNVSTALLVNVGLMF</sequence>
<reference evidence="1" key="1">
    <citation type="submission" date="2020-11" db="EMBL/GenBank/DDBJ databases">
        <authorList>
            <person name="Whitehead M."/>
        </authorList>
    </citation>
    <scope>NUCLEOTIDE SEQUENCE</scope>
    <source>
        <strain evidence="1">EGII</strain>
    </source>
</reference>
<dbReference type="EMBL" id="CAJHJT010000034">
    <property type="protein sequence ID" value="CAD7005702.1"/>
    <property type="molecule type" value="Genomic_DNA"/>
</dbReference>
<evidence type="ECO:0000313" key="1">
    <source>
        <dbReference type="EMBL" id="CAD7005702.1"/>
    </source>
</evidence>
<gene>
    <name evidence="1" type="ORF">CCAP1982_LOCUS14054</name>
</gene>
<name>A0A811V298_CERCA</name>
<evidence type="ECO:0000313" key="2">
    <source>
        <dbReference type="Proteomes" id="UP000606786"/>
    </source>
</evidence>
<protein>
    <submittedName>
        <fullName evidence="1">(Mediterranean fruit fly) hypothetical protein</fullName>
    </submittedName>
</protein>